<dbReference type="InterPro" id="IPR018540">
    <property type="entry name" value="Spo0E-like"/>
</dbReference>
<evidence type="ECO:0000313" key="1">
    <source>
        <dbReference type="EMBL" id="TGB01030.1"/>
    </source>
</evidence>
<dbReference type="Gene3D" id="4.10.280.10">
    <property type="entry name" value="Helix-loop-helix DNA-binding domain"/>
    <property type="match status" value="1"/>
</dbReference>
<dbReference type="Proteomes" id="UP000297982">
    <property type="component" value="Unassembled WGS sequence"/>
</dbReference>
<proteinExistence type="predicted"/>
<organism evidence="1 2">
    <name type="scientific">Halobacillus salinus</name>
    <dbReference type="NCBI Taxonomy" id="192814"/>
    <lineage>
        <taxon>Bacteria</taxon>
        <taxon>Bacillati</taxon>
        <taxon>Bacillota</taxon>
        <taxon>Bacilli</taxon>
        <taxon>Bacillales</taxon>
        <taxon>Bacillaceae</taxon>
        <taxon>Halobacillus</taxon>
    </lineage>
</organism>
<reference evidence="1 2" key="1">
    <citation type="journal article" date="2003" name="Int. J. Syst. Evol. Microbiol.">
        <title>Halobacillus salinus sp. nov., isolated from a salt lake on the coast of the East Sea in Korea.</title>
        <authorList>
            <person name="Yoon J.H."/>
            <person name="Kang K.H."/>
            <person name="Park Y.H."/>
        </authorList>
    </citation>
    <scope>NUCLEOTIDE SEQUENCE [LARGE SCALE GENOMIC DNA]</scope>
    <source>
        <strain evidence="1 2">HSL-3</strain>
    </source>
</reference>
<dbReference type="EMBL" id="SRJC01000008">
    <property type="protein sequence ID" value="TGB01030.1"/>
    <property type="molecule type" value="Genomic_DNA"/>
</dbReference>
<evidence type="ECO:0000313" key="2">
    <source>
        <dbReference type="Proteomes" id="UP000297982"/>
    </source>
</evidence>
<dbReference type="InterPro" id="IPR037208">
    <property type="entry name" value="Spo0E-like_sf"/>
</dbReference>
<keyword evidence="2" id="KW-1185">Reference proteome</keyword>
<sequence length="52" mass="6380">MNYLEEKIEETRQKMYDCYSKGQDYHQVLKFSQELDHLLNELTETKTPQINR</sequence>
<name>A0A4Z0GTW6_9BACI</name>
<dbReference type="AlphaFoldDB" id="A0A4Z0GTW6"/>
<gene>
    <name evidence="1" type="ORF">E4663_17925</name>
</gene>
<dbReference type="GO" id="GO:0043937">
    <property type="term" value="P:regulation of sporulation"/>
    <property type="evidence" value="ECO:0007669"/>
    <property type="project" value="InterPro"/>
</dbReference>
<dbReference type="GO" id="GO:0046983">
    <property type="term" value="F:protein dimerization activity"/>
    <property type="evidence" value="ECO:0007669"/>
    <property type="project" value="InterPro"/>
</dbReference>
<dbReference type="RefSeq" id="WP_135328645.1">
    <property type="nucleotide sequence ID" value="NZ_SRJC01000008.1"/>
</dbReference>
<protein>
    <submittedName>
        <fullName evidence="1">Aspartyl-phosphate phosphatase Spo0E family protein</fullName>
    </submittedName>
</protein>
<dbReference type="Pfam" id="PF09388">
    <property type="entry name" value="SpoOE-like"/>
    <property type="match status" value="1"/>
</dbReference>
<accession>A0A4Z0GTW6</accession>
<dbReference type="InterPro" id="IPR036638">
    <property type="entry name" value="HLH_DNA-bd_sf"/>
</dbReference>
<dbReference type="SUPFAM" id="SSF140500">
    <property type="entry name" value="BAS1536-like"/>
    <property type="match status" value="1"/>
</dbReference>
<comment type="caution">
    <text evidence="1">The sequence shown here is derived from an EMBL/GenBank/DDBJ whole genome shotgun (WGS) entry which is preliminary data.</text>
</comment>